<feature type="transmembrane region" description="Helical" evidence="1">
    <location>
        <begin position="290"/>
        <end position="313"/>
    </location>
</feature>
<feature type="transmembrane region" description="Helical" evidence="1">
    <location>
        <begin position="223"/>
        <end position="248"/>
    </location>
</feature>
<dbReference type="EMBL" id="PPEK01000014">
    <property type="protein sequence ID" value="PNV66997.1"/>
    <property type="molecule type" value="Genomic_DNA"/>
</dbReference>
<keyword evidence="1" id="KW-0472">Membrane</keyword>
<feature type="transmembrane region" description="Helical" evidence="1">
    <location>
        <begin position="519"/>
        <end position="536"/>
    </location>
</feature>
<keyword evidence="3" id="KW-1185">Reference proteome</keyword>
<evidence type="ECO:0000256" key="1">
    <source>
        <dbReference type="SAM" id="Phobius"/>
    </source>
</evidence>
<feature type="transmembrane region" description="Helical" evidence="1">
    <location>
        <begin position="60"/>
        <end position="78"/>
    </location>
</feature>
<feature type="transmembrane region" description="Helical" evidence="1">
    <location>
        <begin position="457"/>
        <end position="481"/>
    </location>
</feature>
<accession>A0A2K2U9J6</accession>
<keyword evidence="1" id="KW-1133">Transmembrane helix</keyword>
<sequence>MARHLAARLRSRSADRMMRDFQLLVRLRVRHARTFLLRLAYLAGTDPSVDRDASDRVYQLYVAGALLICAALLWFALLDVVEKTFVAVGSLLGIVAVSALLAMAVAVFVHWSVRALRSAPLRLSHPDIAYVASSPISARSLVMEAAGASLLAAAVIGALAGYLLGFGLEAALGGAGWDWFAASGTAAAGFGAAVPDPAAAAAGPPGSSPLASFAFELGEVSPAMAALACSALFAAVAGGSWAISVVRLASRRRSQRAEKIVGIVVACALGLAGTAGAFVCGPILAAAGSAGFAILGAAALACLVVEAAVLVVLSPRVDMVAVVQESALAVELDPFGVFSALDPDVQSDYRRRIKVARRGPVFRLPAAQGRFVFIARSALSLVRQFEGLAGLVVLGAATTPLGVAALFGAGAPVTFLFWLMLLVLVRPSGPREASRAFRDDMRVRLVRDQLPFSVFELLVLDSLPAFALVAVLTCAVVPFAVPPGVPLAAALALGVVTNAATLLCAGLDAVRMSSKGLRPWSEGGLAMLVAATAIASTFELPWLTVAAAVAVCVGVALIVLRGAERAR</sequence>
<evidence type="ECO:0000313" key="3">
    <source>
        <dbReference type="Proteomes" id="UP000236197"/>
    </source>
</evidence>
<feature type="transmembrane region" description="Helical" evidence="1">
    <location>
        <begin position="402"/>
        <end position="425"/>
    </location>
</feature>
<comment type="caution">
    <text evidence="2">The sequence shown here is derived from an EMBL/GenBank/DDBJ whole genome shotgun (WGS) entry which is preliminary data.</text>
</comment>
<evidence type="ECO:0000313" key="2">
    <source>
        <dbReference type="EMBL" id="PNV66997.1"/>
    </source>
</evidence>
<feature type="transmembrane region" description="Helical" evidence="1">
    <location>
        <begin position="141"/>
        <end position="164"/>
    </location>
</feature>
<feature type="transmembrane region" description="Helical" evidence="1">
    <location>
        <begin position="487"/>
        <end position="507"/>
    </location>
</feature>
<dbReference type="Proteomes" id="UP000236197">
    <property type="component" value="Unassembled WGS sequence"/>
</dbReference>
<name>A0A2K2U9J6_9ACTN</name>
<dbReference type="AlphaFoldDB" id="A0A2K2U9J6"/>
<feature type="transmembrane region" description="Helical" evidence="1">
    <location>
        <begin position="260"/>
        <end position="284"/>
    </location>
</feature>
<feature type="transmembrane region" description="Helical" evidence="1">
    <location>
        <begin position="542"/>
        <end position="560"/>
    </location>
</feature>
<reference evidence="3" key="1">
    <citation type="submission" date="2018-01" db="EMBL/GenBank/DDBJ databases">
        <title>Rubneribacter badeniensis gen. nov., sp. nov., and Colonibacter rubneri, gen. nov., sp. nov., WGS of new members of the Eggerthellaceae.</title>
        <authorList>
            <person name="Danylec N."/>
            <person name="Stoll D.A."/>
            <person name="Doetsch A."/>
            <person name="Kulling S.E."/>
            <person name="Huch M."/>
        </authorList>
    </citation>
    <scope>NUCLEOTIDE SEQUENCE [LARGE SCALE GENOMIC DNA]</scope>
    <source>
        <strain evidence="3">ResAG-96</strain>
    </source>
</reference>
<feature type="transmembrane region" description="Helical" evidence="1">
    <location>
        <begin position="84"/>
        <end position="113"/>
    </location>
</feature>
<keyword evidence="1" id="KW-0812">Transmembrane</keyword>
<proteinExistence type="predicted"/>
<organism evidence="2 3">
    <name type="scientific">Enteroscipio rubneri</name>
    <dbReference type="NCBI Taxonomy" id="2070686"/>
    <lineage>
        <taxon>Bacteria</taxon>
        <taxon>Bacillati</taxon>
        <taxon>Actinomycetota</taxon>
        <taxon>Coriobacteriia</taxon>
        <taxon>Eggerthellales</taxon>
        <taxon>Eggerthellaceae</taxon>
        <taxon>Enteroscipio</taxon>
    </lineage>
</organism>
<gene>
    <name evidence="2" type="ORF">C2L71_10075</name>
</gene>
<protein>
    <submittedName>
        <fullName evidence="2">Uncharacterized protein</fullName>
    </submittedName>
</protein>